<dbReference type="AlphaFoldDB" id="A0A3B6NJU2"/>
<dbReference type="Gramene" id="TraesLAC6A03G03195050.1">
    <property type="protein sequence ID" value="TraesLAC6A03G03195050.1.CDS1"/>
    <property type="gene ID" value="TraesLAC6A03G03195050"/>
</dbReference>
<protein>
    <submittedName>
        <fullName evidence="2">Uncharacterized protein</fullName>
    </submittedName>
</protein>
<evidence type="ECO:0000313" key="3">
    <source>
        <dbReference type="Proteomes" id="UP000019116"/>
    </source>
</evidence>
<sequence length="97" mass="10838">MDLFRKTPAETETRREISDRVKPRPESPVTTGARVLSTLAQRNCGSLATRAATSPVKRPIPARKARTASGLAVDLRWESFPEALRAWGRVRPQVETR</sequence>
<organism evidence="2">
    <name type="scientific">Triticum aestivum</name>
    <name type="common">Wheat</name>
    <dbReference type="NCBI Taxonomy" id="4565"/>
    <lineage>
        <taxon>Eukaryota</taxon>
        <taxon>Viridiplantae</taxon>
        <taxon>Streptophyta</taxon>
        <taxon>Embryophyta</taxon>
        <taxon>Tracheophyta</taxon>
        <taxon>Spermatophyta</taxon>
        <taxon>Magnoliopsida</taxon>
        <taxon>Liliopsida</taxon>
        <taxon>Poales</taxon>
        <taxon>Poaceae</taxon>
        <taxon>BOP clade</taxon>
        <taxon>Pooideae</taxon>
        <taxon>Triticodae</taxon>
        <taxon>Triticeae</taxon>
        <taxon>Triticinae</taxon>
        <taxon>Triticum</taxon>
    </lineage>
</organism>
<evidence type="ECO:0000313" key="2">
    <source>
        <dbReference type="EnsemblPlants" id="TraesCS6A02G017100.1.cds1"/>
    </source>
</evidence>
<evidence type="ECO:0000256" key="1">
    <source>
        <dbReference type="SAM" id="MobiDB-lite"/>
    </source>
</evidence>
<dbReference type="Gramene" id="TraesCS6A02G017100.1">
    <property type="protein sequence ID" value="TraesCS6A02G017100.1.cds1"/>
    <property type="gene ID" value="TraesCS6A02G017100"/>
</dbReference>
<keyword evidence="3" id="KW-1185">Reference proteome</keyword>
<reference evidence="2" key="2">
    <citation type="submission" date="2018-10" db="UniProtKB">
        <authorList>
            <consortium name="EnsemblPlants"/>
        </authorList>
    </citation>
    <scope>IDENTIFICATION</scope>
</reference>
<dbReference type="Gramene" id="TraesWEE_scaffold_044980_01G000100.1">
    <property type="protein sequence ID" value="TraesWEE_scaffold_044980_01G000100.1"/>
    <property type="gene ID" value="TraesWEE_scaffold_044980_01G000100"/>
</dbReference>
<dbReference type="Gramene" id="TraesMAC6A03G03237900.1">
    <property type="protein sequence ID" value="TraesMAC6A03G03237900.1.CDS1"/>
    <property type="gene ID" value="TraesMAC6A03G03237900"/>
</dbReference>
<dbReference type="Proteomes" id="UP000019116">
    <property type="component" value="Chromosome 6A"/>
</dbReference>
<accession>A0A3B6NJU2</accession>
<dbReference type="EnsemblPlants" id="TraesCS6A02G017100.1">
    <property type="protein sequence ID" value="TraesCS6A02G017100.1.cds1"/>
    <property type="gene ID" value="TraesCS6A02G017100"/>
</dbReference>
<dbReference type="Gramene" id="TraesCS6A03G0037400.1">
    <property type="protein sequence ID" value="TraesCS6A03G0037400.1.CDS1"/>
    <property type="gene ID" value="TraesCS6A03G0037400"/>
</dbReference>
<feature type="compositionally biased region" description="Basic and acidic residues" evidence="1">
    <location>
        <begin position="1"/>
        <end position="25"/>
    </location>
</feature>
<reference evidence="2" key="1">
    <citation type="submission" date="2018-08" db="EMBL/GenBank/DDBJ databases">
        <authorList>
            <person name="Rossello M."/>
        </authorList>
    </citation>
    <scope>NUCLEOTIDE SEQUENCE [LARGE SCALE GENOMIC DNA]</scope>
    <source>
        <strain evidence="2">cv. Chinese Spring</strain>
    </source>
</reference>
<dbReference type="OMA" id="WESFVEA"/>
<name>A0A3B6NJU2_WHEAT</name>
<dbReference type="Gramene" id="TraesRN6A0100029900.1">
    <property type="protein sequence ID" value="TraesRN6A0100029900.1"/>
    <property type="gene ID" value="TraesRN6A0100029900"/>
</dbReference>
<feature type="region of interest" description="Disordered" evidence="1">
    <location>
        <begin position="1"/>
        <end position="30"/>
    </location>
</feature>
<proteinExistence type="predicted"/>
<dbReference type="OrthoDB" id="719440at2759"/>